<dbReference type="EMBL" id="MN740101">
    <property type="protein sequence ID" value="QHT87791.1"/>
    <property type="molecule type" value="Genomic_DNA"/>
</dbReference>
<sequence length="42" mass="4917">MVWSLYGPYKHIQSGKNPSDVIPEIHTLEKKLKAFEKTQMEN</sequence>
<evidence type="ECO:0000313" key="1">
    <source>
        <dbReference type="EMBL" id="QHT87791.1"/>
    </source>
</evidence>
<accession>A0A6C0I446</accession>
<name>A0A6C0I446_9ZZZZ</name>
<dbReference type="AlphaFoldDB" id="A0A6C0I446"/>
<proteinExistence type="predicted"/>
<organism evidence="1">
    <name type="scientific">viral metagenome</name>
    <dbReference type="NCBI Taxonomy" id="1070528"/>
    <lineage>
        <taxon>unclassified sequences</taxon>
        <taxon>metagenomes</taxon>
        <taxon>organismal metagenomes</taxon>
    </lineage>
</organism>
<reference evidence="1" key="1">
    <citation type="journal article" date="2020" name="Nature">
        <title>Giant virus diversity and host interactions through global metagenomics.</title>
        <authorList>
            <person name="Schulz F."/>
            <person name="Roux S."/>
            <person name="Paez-Espino D."/>
            <person name="Jungbluth S."/>
            <person name="Walsh D.A."/>
            <person name="Denef V.J."/>
            <person name="McMahon K.D."/>
            <person name="Konstantinidis K.T."/>
            <person name="Eloe-Fadrosh E.A."/>
            <person name="Kyrpides N.C."/>
            <person name="Woyke T."/>
        </authorList>
    </citation>
    <scope>NUCLEOTIDE SEQUENCE</scope>
    <source>
        <strain evidence="1">GVMAG-M-3300023184-191</strain>
    </source>
</reference>
<protein>
    <submittedName>
        <fullName evidence="1">Uncharacterized protein</fullName>
    </submittedName>
</protein>